<dbReference type="Pfam" id="PF02798">
    <property type="entry name" value="GST_N"/>
    <property type="match status" value="1"/>
</dbReference>
<evidence type="ECO:0000259" key="6">
    <source>
        <dbReference type="PROSITE" id="PS50404"/>
    </source>
</evidence>
<dbReference type="SMR" id="A0A4Y7JYC7"/>
<comment type="similarity">
    <text evidence="1">Belongs to the GST superfamily. Phi family.</text>
</comment>
<dbReference type="GO" id="GO:0006749">
    <property type="term" value="P:glutathione metabolic process"/>
    <property type="evidence" value="ECO:0007669"/>
    <property type="project" value="TreeGrafter"/>
</dbReference>
<dbReference type="EC" id="2.5.1.18" evidence="2"/>
<dbReference type="Pfam" id="PF00043">
    <property type="entry name" value="GST_C"/>
    <property type="match status" value="1"/>
</dbReference>
<dbReference type="FunFam" id="1.20.1050.10:FF:000004">
    <property type="entry name" value="Glutathione S-transferase F2"/>
    <property type="match status" value="1"/>
</dbReference>
<evidence type="ECO:0000313" key="9">
    <source>
        <dbReference type="Proteomes" id="UP000316621"/>
    </source>
</evidence>
<dbReference type="Proteomes" id="UP000316621">
    <property type="component" value="Chromosome 6"/>
</dbReference>
<dbReference type="InterPro" id="IPR040079">
    <property type="entry name" value="Glutathione_S-Trfase"/>
</dbReference>
<dbReference type="Gene3D" id="3.40.30.10">
    <property type="entry name" value="Glutaredoxin"/>
    <property type="match status" value="1"/>
</dbReference>
<sequence length="266" mass="29318">MAPIKLHGVPFSTCTARVMACLEEKNVQYEICPVDLSTGAHKRPDFISKNPFGQIPVLEDRDITLFESRAICSYIAHKYKDQGTDLLQHGNLHGFTKVMVGCEVESQQFNPAMGPIFFHTFIAPMRGWAPDQKAIDENVVKVGAVLDVYEKMLSSSKYLAGDSYTLADLNHLPYITYIMKTPHANLINSRPHVKAWWEAVSSRPASLKVTQEMTLGSKRSLAYGGGTSEQLQVESVDYREERIGVLLAAGLVFLLASGGFAAACSC</sequence>
<evidence type="ECO:0000256" key="1">
    <source>
        <dbReference type="ARBA" id="ARBA00010128"/>
    </source>
</evidence>
<evidence type="ECO:0000256" key="4">
    <source>
        <dbReference type="ARBA" id="ARBA00047960"/>
    </source>
</evidence>
<name>A0A4Y7JYC7_PAPSO</name>
<dbReference type="EMBL" id="CM010720">
    <property type="protein sequence ID" value="RZC64719.1"/>
    <property type="molecule type" value="Genomic_DNA"/>
</dbReference>
<dbReference type="InterPro" id="IPR004046">
    <property type="entry name" value="GST_C"/>
</dbReference>
<dbReference type="InterPro" id="IPR010987">
    <property type="entry name" value="Glutathione-S-Trfase_C-like"/>
</dbReference>
<dbReference type="InterPro" id="IPR034347">
    <property type="entry name" value="GST_Phi_C"/>
</dbReference>
<keyword evidence="5" id="KW-0812">Transmembrane</keyword>
<evidence type="ECO:0000313" key="8">
    <source>
        <dbReference type="EMBL" id="RZC64719.1"/>
    </source>
</evidence>
<evidence type="ECO:0000256" key="3">
    <source>
        <dbReference type="ARBA" id="ARBA00022679"/>
    </source>
</evidence>
<dbReference type="PANTHER" id="PTHR43900">
    <property type="entry name" value="GLUTATHIONE S-TRANSFERASE RHO"/>
    <property type="match status" value="1"/>
</dbReference>
<dbReference type="CDD" id="cd03187">
    <property type="entry name" value="GST_C_Phi"/>
    <property type="match status" value="1"/>
</dbReference>
<evidence type="ECO:0000259" key="7">
    <source>
        <dbReference type="PROSITE" id="PS50405"/>
    </source>
</evidence>
<accession>A0A4Y7JYC7</accession>
<dbReference type="FunFam" id="3.40.30.10:FF:000016">
    <property type="entry name" value="Glutathione S-transferase F2"/>
    <property type="match status" value="1"/>
</dbReference>
<dbReference type="SUPFAM" id="SSF52833">
    <property type="entry name" value="Thioredoxin-like"/>
    <property type="match status" value="1"/>
</dbReference>
<evidence type="ECO:0000256" key="5">
    <source>
        <dbReference type="SAM" id="Phobius"/>
    </source>
</evidence>
<gene>
    <name evidence="8" type="ORF">C5167_008398</name>
</gene>
<feature type="domain" description="GST N-terminal" evidence="6">
    <location>
        <begin position="2"/>
        <end position="83"/>
    </location>
</feature>
<dbReference type="CDD" id="cd03053">
    <property type="entry name" value="GST_N_Phi"/>
    <property type="match status" value="1"/>
</dbReference>
<dbReference type="PROSITE" id="PS50405">
    <property type="entry name" value="GST_CTER"/>
    <property type="match status" value="1"/>
</dbReference>
<protein>
    <recommendedName>
        <fullName evidence="2">glutathione transferase</fullName>
        <ecNumber evidence="2">2.5.1.18</ecNumber>
    </recommendedName>
</protein>
<dbReference type="SFLD" id="SFLDG00358">
    <property type="entry name" value="Main_(cytGST)"/>
    <property type="match status" value="1"/>
</dbReference>
<feature type="domain" description="GST C-terminal" evidence="7">
    <location>
        <begin position="91"/>
        <end position="224"/>
    </location>
</feature>
<dbReference type="PANTHER" id="PTHR43900:SF72">
    <property type="entry name" value="GLUTATHIONE S-TRANSFERASE F13"/>
    <property type="match status" value="1"/>
</dbReference>
<dbReference type="OMA" id="FPSIACT"/>
<keyword evidence="5" id="KW-1133">Transmembrane helix</keyword>
<dbReference type="PROSITE" id="PS50404">
    <property type="entry name" value="GST_NTER"/>
    <property type="match status" value="1"/>
</dbReference>
<proteinExistence type="inferred from homology"/>
<dbReference type="InterPro" id="IPR004045">
    <property type="entry name" value="Glutathione_S-Trfase_N"/>
</dbReference>
<evidence type="ECO:0000256" key="2">
    <source>
        <dbReference type="ARBA" id="ARBA00012452"/>
    </source>
</evidence>
<dbReference type="GO" id="GO:0005737">
    <property type="term" value="C:cytoplasm"/>
    <property type="evidence" value="ECO:0007669"/>
    <property type="project" value="TreeGrafter"/>
</dbReference>
<feature type="transmembrane region" description="Helical" evidence="5">
    <location>
        <begin position="243"/>
        <end position="264"/>
    </location>
</feature>
<dbReference type="InterPro" id="IPR036282">
    <property type="entry name" value="Glutathione-S-Trfase_C_sf"/>
</dbReference>
<dbReference type="Gene3D" id="1.20.1050.10">
    <property type="match status" value="1"/>
</dbReference>
<dbReference type="SFLD" id="SFLDS00019">
    <property type="entry name" value="Glutathione_Transferase_(cytos"/>
    <property type="match status" value="1"/>
</dbReference>
<keyword evidence="9" id="KW-1185">Reference proteome</keyword>
<organism evidence="8 9">
    <name type="scientific">Papaver somniferum</name>
    <name type="common">Opium poppy</name>
    <dbReference type="NCBI Taxonomy" id="3469"/>
    <lineage>
        <taxon>Eukaryota</taxon>
        <taxon>Viridiplantae</taxon>
        <taxon>Streptophyta</taxon>
        <taxon>Embryophyta</taxon>
        <taxon>Tracheophyta</taxon>
        <taxon>Spermatophyta</taxon>
        <taxon>Magnoliopsida</taxon>
        <taxon>Ranunculales</taxon>
        <taxon>Papaveraceae</taxon>
        <taxon>Papaveroideae</taxon>
        <taxon>Papaver</taxon>
    </lineage>
</organism>
<reference evidence="8 9" key="1">
    <citation type="journal article" date="2018" name="Science">
        <title>The opium poppy genome and morphinan production.</title>
        <authorList>
            <person name="Guo L."/>
            <person name="Winzer T."/>
            <person name="Yang X."/>
            <person name="Li Y."/>
            <person name="Ning Z."/>
            <person name="He Z."/>
            <person name="Teodor R."/>
            <person name="Lu Y."/>
            <person name="Bowser T.A."/>
            <person name="Graham I.A."/>
            <person name="Ye K."/>
        </authorList>
    </citation>
    <scope>NUCLEOTIDE SEQUENCE [LARGE SCALE GENOMIC DNA]</scope>
    <source>
        <strain evidence="9">cv. HN1</strain>
        <tissue evidence="8">Leaves</tissue>
    </source>
</reference>
<keyword evidence="5" id="KW-0472">Membrane</keyword>
<dbReference type="GO" id="GO:0043295">
    <property type="term" value="F:glutathione binding"/>
    <property type="evidence" value="ECO:0007669"/>
    <property type="project" value="TreeGrafter"/>
</dbReference>
<dbReference type="SUPFAM" id="SSF47616">
    <property type="entry name" value="GST C-terminal domain-like"/>
    <property type="match status" value="1"/>
</dbReference>
<comment type="catalytic activity">
    <reaction evidence="4">
        <text>RX + glutathione = an S-substituted glutathione + a halide anion + H(+)</text>
        <dbReference type="Rhea" id="RHEA:16437"/>
        <dbReference type="ChEBI" id="CHEBI:15378"/>
        <dbReference type="ChEBI" id="CHEBI:16042"/>
        <dbReference type="ChEBI" id="CHEBI:17792"/>
        <dbReference type="ChEBI" id="CHEBI:57925"/>
        <dbReference type="ChEBI" id="CHEBI:90779"/>
        <dbReference type="EC" id="2.5.1.18"/>
    </reaction>
</comment>
<dbReference type="Gramene" id="RZC64719">
    <property type="protein sequence ID" value="RZC64719"/>
    <property type="gene ID" value="C5167_008398"/>
</dbReference>
<dbReference type="GO" id="GO:0004364">
    <property type="term" value="F:glutathione transferase activity"/>
    <property type="evidence" value="ECO:0007669"/>
    <property type="project" value="UniProtKB-EC"/>
</dbReference>
<dbReference type="AlphaFoldDB" id="A0A4Y7JYC7"/>
<dbReference type="GO" id="GO:0009636">
    <property type="term" value="P:response to toxic substance"/>
    <property type="evidence" value="ECO:0007669"/>
    <property type="project" value="UniProtKB-ARBA"/>
</dbReference>
<dbReference type="SFLD" id="SFLDG01154">
    <property type="entry name" value="Main.5:_Phi-like"/>
    <property type="match status" value="1"/>
</dbReference>
<keyword evidence="3" id="KW-0808">Transferase</keyword>
<dbReference type="InterPro" id="IPR036249">
    <property type="entry name" value="Thioredoxin-like_sf"/>
</dbReference>
<dbReference type="STRING" id="3469.A0A4Y7JYC7"/>